<dbReference type="RefSeq" id="WP_206962177.1">
    <property type="nucleotide sequence ID" value="NZ_BAAAJJ010000004.1"/>
</dbReference>
<organism evidence="2 3">
    <name type="scientific">Streptomyces beijiangensis</name>
    <dbReference type="NCBI Taxonomy" id="163361"/>
    <lineage>
        <taxon>Bacteria</taxon>
        <taxon>Bacillati</taxon>
        <taxon>Actinomycetota</taxon>
        <taxon>Actinomycetes</taxon>
        <taxon>Kitasatosporales</taxon>
        <taxon>Streptomycetaceae</taxon>
        <taxon>Streptomyces</taxon>
    </lineage>
</organism>
<reference evidence="2" key="1">
    <citation type="submission" date="2021-03" db="EMBL/GenBank/DDBJ databases">
        <title>Streptomyces poriferae sp. nov., a novel marine sponge-derived Actinobacteria species with anti-MRSA activity.</title>
        <authorList>
            <person name="Sandoval-Powers M."/>
            <person name="Kralova S."/>
            <person name="Nguyen G.-S."/>
            <person name="Fawwal D."/>
            <person name="Degnes K."/>
            <person name="Klinkenberg G."/>
            <person name="Sletta H."/>
            <person name="Wentzel A."/>
            <person name="Liles M.R."/>
        </authorList>
    </citation>
    <scope>NUCLEOTIDE SEQUENCE</scope>
    <source>
        <strain evidence="2">DSM 41794</strain>
    </source>
</reference>
<dbReference type="InterPro" id="IPR013078">
    <property type="entry name" value="His_Pase_superF_clade-1"/>
</dbReference>
<name>A0A939F713_9ACTN</name>
<feature type="binding site" evidence="1">
    <location>
        <position position="58"/>
    </location>
    <ligand>
        <name>substrate</name>
    </ligand>
</feature>
<accession>A0A939F713</accession>
<protein>
    <submittedName>
        <fullName evidence="2">Histidine phosphatase family protein</fullName>
    </submittedName>
</protein>
<dbReference type="Gene3D" id="3.40.50.1240">
    <property type="entry name" value="Phosphoglycerate mutase-like"/>
    <property type="match status" value="1"/>
</dbReference>
<dbReference type="Pfam" id="PF00300">
    <property type="entry name" value="His_Phos_1"/>
    <property type="match status" value="1"/>
</dbReference>
<sequence>MGELLLIRHGETAWSRTGQYAGRTDVPMTEAGRAAARRLAPVFAPRDVVAALTSPAGRAVQTAGLIGLTGLRADPDLWEWDYGGYEGLTAEQISAARPGWNLWRDGVVPGDAGHPGESVAEVGARVDAVLDRVRPLLADGDVALVLHGHLQRVLAARWLGLPPEAGRLLRHPGTGTLSSLGTEHDEPVIGTWNVPAGA</sequence>
<gene>
    <name evidence="2" type="ORF">J0695_13130</name>
</gene>
<dbReference type="PANTHER" id="PTHR48100:SF15">
    <property type="entry name" value="SEDOHEPTULOSE 1,7-BISPHOSPHATASE"/>
    <property type="match status" value="1"/>
</dbReference>
<evidence type="ECO:0000313" key="2">
    <source>
        <dbReference type="EMBL" id="MBO0512744.1"/>
    </source>
</evidence>
<dbReference type="EMBL" id="JAFLRJ010000115">
    <property type="protein sequence ID" value="MBO0512744.1"/>
    <property type="molecule type" value="Genomic_DNA"/>
</dbReference>
<evidence type="ECO:0000313" key="3">
    <source>
        <dbReference type="Proteomes" id="UP000664167"/>
    </source>
</evidence>
<dbReference type="InterPro" id="IPR050275">
    <property type="entry name" value="PGM_Phosphatase"/>
</dbReference>
<dbReference type="CDD" id="cd07067">
    <property type="entry name" value="HP_PGM_like"/>
    <property type="match status" value="1"/>
</dbReference>
<dbReference type="PANTHER" id="PTHR48100">
    <property type="entry name" value="BROAD-SPECIFICITY PHOSPHATASE YOR283W-RELATED"/>
    <property type="match status" value="1"/>
</dbReference>
<evidence type="ECO:0000256" key="1">
    <source>
        <dbReference type="PIRSR" id="PIRSR613078-2"/>
    </source>
</evidence>
<dbReference type="InterPro" id="IPR029033">
    <property type="entry name" value="His_PPase_superfam"/>
</dbReference>
<dbReference type="GO" id="GO:0070297">
    <property type="term" value="P:regulation of phosphorelay signal transduction system"/>
    <property type="evidence" value="ECO:0007669"/>
    <property type="project" value="TreeGrafter"/>
</dbReference>
<dbReference type="SMART" id="SM00855">
    <property type="entry name" value="PGAM"/>
    <property type="match status" value="1"/>
</dbReference>
<comment type="caution">
    <text evidence="2">The sequence shown here is derived from an EMBL/GenBank/DDBJ whole genome shotgun (WGS) entry which is preliminary data.</text>
</comment>
<dbReference type="Proteomes" id="UP000664167">
    <property type="component" value="Unassembled WGS sequence"/>
</dbReference>
<dbReference type="SUPFAM" id="SSF53254">
    <property type="entry name" value="Phosphoglycerate mutase-like"/>
    <property type="match status" value="1"/>
</dbReference>
<keyword evidence="3" id="KW-1185">Reference proteome</keyword>
<dbReference type="AlphaFoldDB" id="A0A939F713"/>
<proteinExistence type="predicted"/>
<dbReference type="GO" id="GO:0101006">
    <property type="term" value="F:protein histidine phosphatase activity"/>
    <property type="evidence" value="ECO:0007669"/>
    <property type="project" value="TreeGrafter"/>
</dbReference>